<feature type="transmembrane region" description="Helical" evidence="1">
    <location>
        <begin position="34"/>
        <end position="56"/>
    </location>
</feature>
<name>A0ABP8AUX9_9MICO</name>
<accession>A0ABP8AUX9</accession>
<keyword evidence="1" id="KW-1133">Transmembrane helix</keyword>
<sequence length="83" mass="9276">MRPCAGEDQRKTVTAAPHEGADKVTLNMNAWQGIVWALAPTVLVGLVFWWVMAAIVRADRTERKVYAKIEAEERAKRGLPSKN</sequence>
<comment type="caution">
    <text evidence="2">The sequence shown here is derived from an EMBL/GenBank/DDBJ whole genome shotgun (WGS) entry which is preliminary data.</text>
</comment>
<evidence type="ECO:0008006" key="4">
    <source>
        <dbReference type="Google" id="ProtNLM"/>
    </source>
</evidence>
<evidence type="ECO:0000313" key="2">
    <source>
        <dbReference type="EMBL" id="GAA4191163.1"/>
    </source>
</evidence>
<reference evidence="3" key="1">
    <citation type="journal article" date="2019" name="Int. J. Syst. Evol. Microbiol.">
        <title>The Global Catalogue of Microorganisms (GCM) 10K type strain sequencing project: providing services to taxonomists for standard genome sequencing and annotation.</title>
        <authorList>
            <consortium name="The Broad Institute Genomics Platform"/>
            <consortium name="The Broad Institute Genome Sequencing Center for Infectious Disease"/>
            <person name="Wu L."/>
            <person name="Ma J."/>
        </authorList>
    </citation>
    <scope>NUCLEOTIDE SEQUENCE [LARGE SCALE GENOMIC DNA]</scope>
    <source>
        <strain evidence="3">JCM 17593</strain>
    </source>
</reference>
<keyword evidence="1" id="KW-0472">Membrane</keyword>
<keyword evidence="3" id="KW-1185">Reference proteome</keyword>
<gene>
    <name evidence="2" type="ORF">GCM10022288_21560</name>
</gene>
<evidence type="ECO:0000313" key="3">
    <source>
        <dbReference type="Proteomes" id="UP001500213"/>
    </source>
</evidence>
<protein>
    <recommendedName>
        <fullName evidence="4">Lysyl-tRNA synthetase</fullName>
    </recommendedName>
</protein>
<dbReference type="Proteomes" id="UP001500213">
    <property type="component" value="Unassembled WGS sequence"/>
</dbReference>
<dbReference type="EMBL" id="BAABBX010000015">
    <property type="protein sequence ID" value="GAA4191163.1"/>
    <property type="molecule type" value="Genomic_DNA"/>
</dbReference>
<organism evidence="2 3">
    <name type="scientific">Gryllotalpicola kribbensis</name>
    <dbReference type="NCBI Taxonomy" id="993084"/>
    <lineage>
        <taxon>Bacteria</taxon>
        <taxon>Bacillati</taxon>
        <taxon>Actinomycetota</taxon>
        <taxon>Actinomycetes</taxon>
        <taxon>Micrococcales</taxon>
        <taxon>Microbacteriaceae</taxon>
        <taxon>Gryllotalpicola</taxon>
    </lineage>
</organism>
<keyword evidence="1" id="KW-0812">Transmembrane</keyword>
<proteinExistence type="predicted"/>
<evidence type="ECO:0000256" key="1">
    <source>
        <dbReference type="SAM" id="Phobius"/>
    </source>
</evidence>